<dbReference type="SUPFAM" id="SSF58113">
    <property type="entry name" value="Apolipoprotein A-I"/>
    <property type="match status" value="1"/>
</dbReference>
<dbReference type="AlphaFoldDB" id="A0A5N5CV11"/>
<feature type="coiled-coil region" evidence="1">
    <location>
        <begin position="85"/>
        <end position="126"/>
    </location>
</feature>
<evidence type="ECO:0000256" key="1">
    <source>
        <dbReference type="SAM" id="Coils"/>
    </source>
</evidence>
<feature type="region of interest" description="Disordered" evidence="2">
    <location>
        <begin position="162"/>
        <end position="184"/>
    </location>
</feature>
<sequence length="184" mass="20057">MSALIDADFQKVLDAINDAVPLEGATNRFDCPESRSPMSWDFGLEAVSGGYGTAGMASSSYCSIPNTEEAFDRTGEDPSLQGSKANEDADSVQALQEELSKIQAELQELKRRIDAELQELKRMVEAGFEIYGQRITSTEKYLDELLPWTQEVHGAIEQLTGSSANADKAGQAKFPSVQDLSENV</sequence>
<proteinExistence type="predicted"/>
<comment type="caution">
    <text evidence="3">The sequence shown here is derived from an EMBL/GenBank/DDBJ whole genome shotgun (WGS) entry which is preliminary data.</text>
</comment>
<accession>A0A5N5CV11</accession>
<dbReference type="Proteomes" id="UP000325902">
    <property type="component" value="Unassembled WGS sequence"/>
</dbReference>
<keyword evidence="1" id="KW-0175">Coiled coil</keyword>
<organism evidence="3 4">
    <name type="scientific">Lasiodiplodia theobromae</name>
    <dbReference type="NCBI Taxonomy" id="45133"/>
    <lineage>
        <taxon>Eukaryota</taxon>
        <taxon>Fungi</taxon>
        <taxon>Dikarya</taxon>
        <taxon>Ascomycota</taxon>
        <taxon>Pezizomycotina</taxon>
        <taxon>Dothideomycetes</taxon>
        <taxon>Dothideomycetes incertae sedis</taxon>
        <taxon>Botryosphaeriales</taxon>
        <taxon>Botryosphaeriaceae</taxon>
        <taxon>Lasiodiplodia</taxon>
    </lineage>
</organism>
<dbReference type="EMBL" id="VCHE01000217">
    <property type="protein sequence ID" value="KAB2569188.1"/>
    <property type="molecule type" value="Genomic_DNA"/>
</dbReference>
<protein>
    <submittedName>
        <fullName evidence="3">Uncharacterized protein</fullName>
    </submittedName>
</protein>
<evidence type="ECO:0000313" key="3">
    <source>
        <dbReference type="EMBL" id="KAB2569188.1"/>
    </source>
</evidence>
<evidence type="ECO:0000256" key="2">
    <source>
        <dbReference type="SAM" id="MobiDB-lite"/>
    </source>
</evidence>
<gene>
    <name evidence="3" type="ORF">DBV05_g12135</name>
</gene>
<dbReference type="OrthoDB" id="3662064at2759"/>
<evidence type="ECO:0000313" key="4">
    <source>
        <dbReference type="Proteomes" id="UP000325902"/>
    </source>
</evidence>
<name>A0A5N5CV11_9PEZI</name>
<reference evidence="3 4" key="1">
    <citation type="journal article" date="2019" name="Sci. Rep.">
        <title>A multi-omics analysis of the grapevine pathogen Lasiodiplodia theobromae reveals that temperature affects the expression of virulence- and pathogenicity-related genes.</title>
        <authorList>
            <person name="Felix C."/>
            <person name="Meneses R."/>
            <person name="Goncalves M.F.M."/>
            <person name="Tilleman L."/>
            <person name="Duarte A.S."/>
            <person name="Jorrin-Novo J.V."/>
            <person name="Van de Peer Y."/>
            <person name="Deforce D."/>
            <person name="Van Nieuwerburgh F."/>
            <person name="Esteves A.C."/>
            <person name="Alves A."/>
        </authorList>
    </citation>
    <scope>NUCLEOTIDE SEQUENCE [LARGE SCALE GENOMIC DNA]</scope>
    <source>
        <strain evidence="3 4">LA-SOL3</strain>
    </source>
</reference>
<keyword evidence="4" id="KW-1185">Reference proteome</keyword>